<evidence type="ECO:0000256" key="1">
    <source>
        <dbReference type="SAM" id="MobiDB-lite"/>
    </source>
</evidence>
<reference evidence="2 3" key="1">
    <citation type="journal article" date="2023" name="Nucleic Acids Res.">
        <title>The hologenome of Daphnia magna reveals possible DNA methylation and microbiome-mediated evolution of the host genome.</title>
        <authorList>
            <person name="Chaturvedi A."/>
            <person name="Li X."/>
            <person name="Dhandapani V."/>
            <person name="Marshall H."/>
            <person name="Kissane S."/>
            <person name="Cuenca-Cambronero M."/>
            <person name="Asole G."/>
            <person name="Calvet F."/>
            <person name="Ruiz-Romero M."/>
            <person name="Marangio P."/>
            <person name="Guigo R."/>
            <person name="Rago D."/>
            <person name="Mirbahai L."/>
            <person name="Eastwood N."/>
            <person name="Colbourne J.K."/>
            <person name="Zhou J."/>
            <person name="Mallon E."/>
            <person name="Orsini L."/>
        </authorList>
    </citation>
    <scope>NUCLEOTIDE SEQUENCE [LARGE SCALE GENOMIC DNA]</scope>
    <source>
        <strain evidence="2">LRV0_1</strain>
    </source>
</reference>
<comment type="caution">
    <text evidence="2">The sequence shown here is derived from an EMBL/GenBank/DDBJ whole genome shotgun (WGS) entry which is preliminary data.</text>
</comment>
<feature type="region of interest" description="Disordered" evidence="1">
    <location>
        <begin position="14"/>
        <end position="46"/>
    </location>
</feature>
<keyword evidence="3" id="KW-1185">Reference proteome</keyword>
<dbReference type="Proteomes" id="UP001234178">
    <property type="component" value="Unassembled WGS sequence"/>
</dbReference>
<name>A0ABR0A4L3_9CRUS</name>
<feature type="compositionally biased region" description="Basic and acidic residues" evidence="1">
    <location>
        <begin position="29"/>
        <end position="45"/>
    </location>
</feature>
<gene>
    <name evidence="2" type="ORF">OUZ56_002069</name>
</gene>
<feature type="compositionally biased region" description="Polar residues" evidence="1">
    <location>
        <begin position="14"/>
        <end position="27"/>
    </location>
</feature>
<organism evidence="2 3">
    <name type="scientific">Daphnia magna</name>
    <dbReference type="NCBI Taxonomy" id="35525"/>
    <lineage>
        <taxon>Eukaryota</taxon>
        <taxon>Metazoa</taxon>
        <taxon>Ecdysozoa</taxon>
        <taxon>Arthropoda</taxon>
        <taxon>Crustacea</taxon>
        <taxon>Branchiopoda</taxon>
        <taxon>Diplostraca</taxon>
        <taxon>Cladocera</taxon>
        <taxon>Anomopoda</taxon>
        <taxon>Daphniidae</taxon>
        <taxon>Daphnia</taxon>
    </lineage>
</organism>
<evidence type="ECO:0000313" key="2">
    <source>
        <dbReference type="EMBL" id="KAK4020073.1"/>
    </source>
</evidence>
<protein>
    <submittedName>
        <fullName evidence="2">Uncharacterized protein</fullName>
    </submittedName>
</protein>
<sequence>MHWVPSGVAAADFGTSQVACRQTSAPSHTRGERGRAPSSTRRHDPTVAIIKASWSLPRERTCPTIHLHTSSALEAADV</sequence>
<evidence type="ECO:0000313" key="3">
    <source>
        <dbReference type="Proteomes" id="UP001234178"/>
    </source>
</evidence>
<proteinExistence type="predicted"/>
<dbReference type="EMBL" id="JAOYFB010000036">
    <property type="protein sequence ID" value="KAK4020073.1"/>
    <property type="molecule type" value="Genomic_DNA"/>
</dbReference>
<accession>A0ABR0A4L3</accession>